<keyword evidence="2" id="KW-1185">Reference proteome</keyword>
<dbReference type="KEGG" id="stsi:A4E84_38910"/>
<protein>
    <submittedName>
        <fullName evidence="1">Uncharacterized protein</fullName>
    </submittedName>
</protein>
<dbReference type="Proteomes" id="UP000076096">
    <property type="component" value="Chromosome"/>
</dbReference>
<name>A0A143CBU6_9ACTN</name>
<reference evidence="2" key="1">
    <citation type="submission" date="2016-04" db="EMBL/GenBank/DDBJ databases">
        <authorList>
            <person name="Zhang B."/>
        </authorList>
    </citation>
    <scope>NUCLEOTIDE SEQUENCE [LARGE SCALE GENOMIC DNA]</scope>
    <source>
        <strain evidence="2">S10</strain>
    </source>
</reference>
<dbReference type="AlphaFoldDB" id="A0A143CBU6"/>
<accession>A0A143CBU6</accession>
<dbReference type="STRING" id="1783515.A4E84_38910"/>
<gene>
    <name evidence="1" type="ORF">A4E84_38910</name>
</gene>
<organism evidence="1 2">
    <name type="scientific">Streptomyces qaidamensis</name>
    <dbReference type="NCBI Taxonomy" id="1783515"/>
    <lineage>
        <taxon>Bacteria</taxon>
        <taxon>Bacillati</taxon>
        <taxon>Actinomycetota</taxon>
        <taxon>Actinomycetes</taxon>
        <taxon>Kitasatosporales</taxon>
        <taxon>Streptomycetaceae</taxon>
        <taxon>Streptomyces</taxon>
        <taxon>Streptomyces aurantiacus group</taxon>
    </lineage>
</organism>
<evidence type="ECO:0000313" key="2">
    <source>
        <dbReference type="Proteomes" id="UP000076096"/>
    </source>
</evidence>
<dbReference type="EMBL" id="CP015098">
    <property type="protein sequence ID" value="AMW14912.1"/>
    <property type="molecule type" value="Genomic_DNA"/>
</dbReference>
<evidence type="ECO:0000313" key="1">
    <source>
        <dbReference type="EMBL" id="AMW14912.1"/>
    </source>
</evidence>
<sequence length="87" mass="9065">MPHRGSIHQPLAPNSGCALLPTFLAEHRVIGPCGTDDGEDRRLGLHIGGGGEVPGALVDAAELPAVHAHHRRTGPCPGCRDIGTTHR</sequence>
<proteinExistence type="predicted"/>